<reference evidence="8" key="1">
    <citation type="journal article" date="2019" name="Int. J. Syst. Evol. Microbiol.">
        <title>The Global Catalogue of Microorganisms (GCM) 10K type strain sequencing project: providing services to taxonomists for standard genome sequencing and annotation.</title>
        <authorList>
            <consortium name="The Broad Institute Genomics Platform"/>
            <consortium name="The Broad Institute Genome Sequencing Center for Infectious Disease"/>
            <person name="Wu L."/>
            <person name="Ma J."/>
        </authorList>
    </citation>
    <scope>NUCLEOTIDE SEQUENCE [LARGE SCALE GENOMIC DNA]</scope>
    <source>
        <strain evidence="8">CCUG 60524</strain>
    </source>
</reference>
<dbReference type="RefSeq" id="WP_386075911.1">
    <property type="nucleotide sequence ID" value="NZ_JBHTJT010000032.1"/>
</dbReference>
<accession>A0ABW3ISH6</accession>
<gene>
    <name evidence="7" type="ORF">ACFQ2S_15855</name>
</gene>
<evidence type="ECO:0000259" key="6">
    <source>
        <dbReference type="PROSITE" id="PS51007"/>
    </source>
</evidence>
<dbReference type="PROSITE" id="PS51007">
    <property type="entry name" value="CYTC"/>
    <property type="match status" value="1"/>
</dbReference>
<name>A0ABW3ISH6_9RHOB</name>
<feature type="signal peptide" evidence="5">
    <location>
        <begin position="1"/>
        <end position="24"/>
    </location>
</feature>
<dbReference type="SUPFAM" id="SSF46626">
    <property type="entry name" value="Cytochrome c"/>
    <property type="match status" value="1"/>
</dbReference>
<comment type="caution">
    <text evidence="7">The sequence shown here is derived from an EMBL/GenBank/DDBJ whole genome shotgun (WGS) entry which is preliminary data.</text>
</comment>
<evidence type="ECO:0000313" key="8">
    <source>
        <dbReference type="Proteomes" id="UP001597108"/>
    </source>
</evidence>
<feature type="chain" id="PRO_5046518723" description="Cytochrome c domain-containing protein" evidence="5">
    <location>
        <begin position="25"/>
        <end position="128"/>
    </location>
</feature>
<evidence type="ECO:0000256" key="3">
    <source>
        <dbReference type="ARBA" id="ARBA00023004"/>
    </source>
</evidence>
<evidence type="ECO:0000256" key="1">
    <source>
        <dbReference type="ARBA" id="ARBA00022617"/>
    </source>
</evidence>
<dbReference type="InterPro" id="IPR009056">
    <property type="entry name" value="Cyt_c-like_dom"/>
</dbReference>
<dbReference type="EMBL" id="JBHTJT010000032">
    <property type="protein sequence ID" value="MFD0981116.1"/>
    <property type="molecule type" value="Genomic_DNA"/>
</dbReference>
<evidence type="ECO:0000256" key="4">
    <source>
        <dbReference type="PROSITE-ProRule" id="PRU00433"/>
    </source>
</evidence>
<evidence type="ECO:0000313" key="7">
    <source>
        <dbReference type="EMBL" id="MFD0981116.1"/>
    </source>
</evidence>
<protein>
    <recommendedName>
        <fullName evidence="6">Cytochrome c domain-containing protein</fullName>
    </recommendedName>
</protein>
<keyword evidence="2 4" id="KW-0479">Metal-binding</keyword>
<sequence>MKATLTCLFAASAMLILPALPSSAEGDGNWKRGRIYYRAACTSCHTAEIGESISPASKKIAEWEEWIETPEGAEHLAEYVSQDYRAKIAPDNKVAEKFAPIANDDLWADIRAFVVYGAADSATPATCN</sequence>
<dbReference type="InterPro" id="IPR036909">
    <property type="entry name" value="Cyt_c-like_dom_sf"/>
</dbReference>
<keyword evidence="8" id="KW-1185">Reference proteome</keyword>
<evidence type="ECO:0000256" key="2">
    <source>
        <dbReference type="ARBA" id="ARBA00022723"/>
    </source>
</evidence>
<dbReference type="Proteomes" id="UP001597108">
    <property type="component" value="Unassembled WGS sequence"/>
</dbReference>
<dbReference type="Gene3D" id="1.10.760.10">
    <property type="entry name" value="Cytochrome c-like domain"/>
    <property type="match status" value="1"/>
</dbReference>
<evidence type="ECO:0000256" key="5">
    <source>
        <dbReference type="SAM" id="SignalP"/>
    </source>
</evidence>
<organism evidence="7 8">
    <name type="scientific">Tropicimonas aquimaris</name>
    <dbReference type="NCBI Taxonomy" id="914152"/>
    <lineage>
        <taxon>Bacteria</taxon>
        <taxon>Pseudomonadati</taxon>
        <taxon>Pseudomonadota</taxon>
        <taxon>Alphaproteobacteria</taxon>
        <taxon>Rhodobacterales</taxon>
        <taxon>Roseobacteraceae</taxon>
        <taxon>Tropicimonas</taxon>
    </lineage>
</organism>
<keyword evidence="5" id="KW-0732">Signal</keyword>
<keyword evidence="1 4" id="KW-0349">Heme</keyword>
<feature type="domain" description="Cytochrome c" evidence="6">
    <location>
        <begin position="28"/>
        <end position="118"/>
    </location>
</feature>
<proteinExistence type="predicted"/>
<keyword evidence="3 4" id="KW-0408">Iron</keyword>